<dbReference type="InterPro" id="IPR050168">
    <property type="entry name" value="AAA_ATPase_domain"/>
</dbReference>
<name>A0ABP0EZV1_CLALP</name>
<feature type="compositionally biased region" description="Basic residues" evidence="3">
    <location>
        <begin position="254"/>
        <end position="272"/>
    </location>
</feature>
<protein>
    <recommendedName>
        <fullName evidence="4">AAA+ ATPase domain-containing protein</fullName>
    </recommendedName>
</protein>
<dbReference type="Gene3D" id="1.10.10.2010">
    <property type="match status" value="1"/>
</dbReference>
<dbReference type="SMART" id="SM00382">
    <property type="entry name" value="AAA"/>
    <property type="match status" value="2"/>
</dbReference>
<reference evidence="5 6" key="1">
    <citation type="submission" date="2024-02" db="EMBL/GenBank/DDBJ databases">
        <authorList>
            <person name="Daric V."/>
            <person name="Darras S."/>
        </authorList>
    </citation>
    <scope>NUCLEOTIDE SEQUENCE [LARGE SCALE GENOMIC DNA]</scope>
</reference>
<feature type="region of interest" description="Disordered" evidence="3">
    <location>
        <begin position="75"/>
        <end position="95"/>
    </location>
</feature>
<keyword evidence="2" id="KW-0067">ATP-binding</keyword>
<dbReference type="Gene3D" id="3.40.50.300">
    <property type="entry name" value="P-loop containing nucleotide triphosphate hydrolases"/>
    <property type="match status" value="2"/>
</dbReference>
<feature type="domain" description="AAA+ ATPase" evidence="4">
    <location>
        <begin position="625"/>
        <end position="761"/>
    </location>
</feature>
<evidence type="ECO:0000259" key="4">
    <source>
        <dbReference type="SMART" id="SM00382"/>
    </source>
</evidence>
<dbReference type="SUPFAM" id="SSF52540">
    <property type="entry name" value="P-loop containing nucleoside triphosphate hydrolases"/>
    <property type="match status" value="2"/>
</dbReference>
<dbReference type="InterPro" id="IPR041569">
    <property type="entry name" value="AAA_lid_3"/>
</dbReference>
<dbReference type="InterPro" id="IPR031996">
    <property type="entry name" value="NVL2_nucleolin-bd"/>
</dbReference>
<dbReference type="InterPro" id="IPR003960">
    <property type="entry name" value="ATPase_AAA_CS"/>
</dbReference>
<dbReference type="Pfam" id="PF16725">
    <property type="entry name" value="Nucleolin_bd"/>
    <property type="match status" value="1"/>
</dbReference>
<sequence>MPTYTSFDRALPLRIKKYVATHKIIDLDVMVADLQKQYKNDYGRRKRNAFRKLVAQVHKDLKNETQEEFGIAEKSRKKRKKHVEENLSNQCSSSDCSTDDEMQYVEYSDTNMMNQSLSSLYNKQNSTSVVSKGLSSSPQPYEQQIIKPTNNITQKGKSSSLSWFIDKTSEKGVMNVSSYQASDKVIKSALNAATDNHPHHPDLNNSVKEQIDLQTIDLIENEDSVNNCSKLDNSTLKEKVLDTPTGKIVNEKCKKNKRLPSSKRSRVKRKSKQNNNEKSDEEEMVFPQKKLFSLQTVEINFSDVAGNDGALRELARLLLHMNHPEVYSTLGVSPPRGVLLHGPPGCGKTLLGKAIAGQLNMPLLRLVGPELVAGVSGESERRVRDLFETAQNSAPCVLFLDEIDAVAQKRDNSSKEMEKRIVSQLLACLDELNQSNHKVMVVGATNRPDTLDPALRRAGRFDREICLGIPNENARRQILKVMCNGLKLEEDINFNLIARLTPGYVGADLLSLCREAAMQAVTRIFDFRTGSQHDLLKGTNDILKYFSSSTPFTEEELQKLSIETGDFELAIPDVQPSAKREGFATVPGVTWDDVGALESVREELSIAILGPVRNPAIFSSLGLSRASGVLLAGPPGCGKTLLAKAIANESGINFISVKGPELLNMYVGESERAVRQCFERARDSSPCVIFFDELDSLCPRRSSVETGASARVVNQMLTELDGLESRKQVFVVAATNRPDIIDPAILRPGRLDKTLYVGIPSPEERVKILVTITKNGRKPLLDDDVCFESVGKDERCNGFTGADLSALMREAALNAVRKSVQHQWNVILPEENTQPETVKVTKQNIDDAFSKVHPSISNKDRLKYAEMKAGLHHS</sequence>
<proteinExistence type="predicted"/>
<dbReference type="InterPro" id="IPR027417">
    <property type="entry name" value="P-loop_NTPase"/>
</dbReference>
<feature type="compositionally biased region" description="Polar residues" evidence="3">
    <location>
        <begin position="86"/>
        <end position="95"/>
    </location>
</feature>
<feature type="region of interest" description="Disordered" evidence="3">
    <location>
        <begin position="247"/>
        <end position="284"/>
    </location>
</feature>
<evidence type="ECO:0000256" key="2">
    <source>
        <dbReference type="ARBA" id="ARBA00022840"/>
    </source>
</evidence>
<dbReference type="InterPro" id="IPR003593">
    <property type="entry name" value="AAA+_ATPase"/>
</dbReference>
<gene>
    <name evidence="5" type="ORF">CVLEPA_LOCUS2357</name>
</gene>
<accession>A0ABP0EZV1</accession>
<dbReference type="PANTHER" id="PTHR23077">
    <property type="entry name" value="AAA-FAMILY ATPASE"/>
    <property type="match status" value="1"/>
</dbReference>
<dbReference type="Pfam" id="PF17862">
    <property type="entry name" value="AAA_lid_3"/>
    <property type="match status" value="2"/>
</dbReference>
<evidence type="ECO:0000256" key="1">
    <source>
        <dbReference type="ARBA" id="ARBA00022741"/>
    </source>
</evidence>
<evidence type="ECO:0000313" key="5">
    <source>
        <dbReference type="EMBL" id="CAK8672661.1"/>
    </source>
</evidence>
<dbReference type="Proteomes" id="UP001642483">
    <property type="component" value="Unassembled WGS sequence"/>
</dbReference>
<dbReference type="InterPro" id="IPR003959">
    <property type="entry name" value="ATPase_AAA_core"/>
</dbReference>
<dbReference type="PANTHER" id="PTHR23077:SF171">
    <property type="entry name" value="NUCLEAR VALOSIN-CONTAINING PROTEIN-LIKE"/>
    <property type="match status" value="1"/>
</dbReference>
<feature type="domain" description="AAA+ ATPase" evidence="4">
    <location>
        <begin position="334"/>
        <end position="471"/>
    </location>
</feature>
<dbReference type="Gene3D" id="1.10.8.60">
    <property type="match status" value="2"/>
</dbReference>
<evidence type="ECO:0000256" key="3">
    <source>
        <dbReference type="SAM" id="MobiDB-lite"/>
    </source>
</evidence>
<keyword evidence="1" id="KW-0547">Nucleotide-binding</keyword>
<dbReference type="InterPro" id="IPR038100">
    <property type="entry name" value="NLV2_N_sf"/>
</dbReference>
<dbReference type="EMBL" id="CAWYQH010000001">
    <property type="protein sequence ID" value="CAK8672661.1"/>
    <property type="molecule type" value="Genomic_DNA"/>
</dbReference>
<comment type="caution">
    <text evidence="5">The sequence shown here is derived from an EMBL/GenBank/DDBJ whole genome shotgun (WGS) entry which is preliminary data.</text>
</comment>
<dbReference type="Pfam" id="PF00004">
    <property type="entry name" value="AAA"/>
    <property type="match status" value="2"/>
</dbReference>
<dbReference type="PROSITE" id="PS00674">
    <property type="entry name" value="AAA"/>
    <property type="match status" value="2"/>
</dbReference>
<dbReference type="CDD" id="cd19530">
    <property type="entry name" value="RecA-like_NVL_r2-like"/>
    <property type="match status" value="1"/>
</dbReference>
<organism evidence="5 6">
    <name type="scientific">Clavelina lepadiformis</name>
    <name type="common">Light-bulb sea squirt</name>
    <name type="synonym">Ascidia lepadiformis</name>
    <dbReference type="NCBI Taxonomy" id="159417"/>
    <lineage>
        <taxon>Eukaryota</taxon>
        <taxon>Metazoa</taxon>
        <taxon>Chordata</taxon>
        <taxon>Tunicata</taxon>
        <taxon>Ascidiacea</taxon>
        <taxon>Aplousobranchia</taxon>
        <taxon>Clavelinidae</taxon>
        <taxon>Clavelina</taxon>
    </lineage>
</organism>
<evidence type="ECO:0000313" key="6">
    <source>
        <dbReference type="Proteomes" id="UP001642483"/>
    </source>
</evidence>
<keyword evidence="6" id="KW-1185">Reference proteome</keyword>